<dbReference type="PANTHER" id="PTHR30408:SF12">
    <property type="entry name" value="TYPE I RESTRICTION ENZYME MJAVIII SPECIFICITY SUBUNIT"/>
    <property type="match status" value="1"/>
</dbReference>
<dbReference type="SUPFAM" id="SSF116734">
    <property type="entry name" value="DNA methylase specificity domain"/>
    <property type="match status" value="2"/>
</dbReference>
<dbReference type="EMBL" id="CAADFJ010000072">
    <property type="protein sequence ID" value="VFK01782.1"/>
    <property type="molecule type" value="Genomic_DNA"/>
</dbReference>
<dbReference type="PANTHER" id="PTHR30408">
    <property type="entry name" value="TYPE-1 RESTRICTION ENZYME ECOKI SPECIFICITY PROTEIN"/>
    <property type="match status" value="1"/>
</dbReference>
<dbReference type="InterPro" id="IPR044946">
    <property type="entry name" value="Restrct_endonuc_typeI_TRD_sf"/>
</dbReference>
<evidence type="ECO:0000313" key="6">
    <source>
        <dbReference type="EMBL" id="VFJ95558.1"/>
    </source>
</evidence>
<accession>A0A450USP5</accession>
<dbReference type="GO" id="GO:0003677">
    <property type="term" value="F:DNA binding"/>
    <property type="evidence" value="ECO:0007669"/>
    <property type="project" value="UniProtKB-KW"/>
</dbReference>
<keyword evidence="3" id="KW-0238">DNA-binding</keyword>
<name>A0A450USP5_9GAMM</name>
<keyword evidence="2" id="KW-0680">Restriction system</keyword>
<evidence type="ECO:0000313" key="5">
    <source>
        <dbReference type="EMBL" id="VFJ94564.1"/>
    </source>
</evidence>
<evidence type="ECO:0000259" key="4">
    <source>
        <dbReference type="Pfam" id="PF01420"/>
    </source>
</evidence>
<gene>
    <name evidence="5" type="ORF">BECKH772A_GA0070896_1007311</name>
    <name evidence="6" type="ORF">BECKH772B_GA0070898_1007711</name>
    <name evidence="7" type="ORF">BECKH772C_GA0070978_1007211</name>
</gene>
<dbReference type="GO" id="GO:0009307">
    <property type="term" value="P:DNA restriction-modification system"/>
    <property type="evidence" value="ECO:0007669"/>
    <property type="project" value="UniProtKB-KW"/>
</dbReference>
<dbReference type="EMBL" id="CAADFI010000077">
    <property type="protein sequence ID" value="VFJ95558.1"/>
    <property type="molecule type" value="Genomic_DNA"/>
</dbReference>
<evidence type="ECO:0000313" key="7">
    <source>
        <dbReference type="EMBL" id="VFK01782.1"/>
    </source>
</evidence>
<sequence length="490" mass="54072">MVTGTAERWLPEDASRRRFSTGVRLGEVLGSGGLRIEGSYFGIEARQALEELKASGLPLIALLGENGLCPHAHNAFRFKRVYVGPEHGVPFLSSSDIIGLRPETGRYISRKLTKKLDELLVRPWDVLISRSGTIGNVGLASQTFVGKALSEDVIRLTAQDPNTAGYVAAFLRGRYGRLQLIQATYGSVVQHIEPEHLRKVLIPDLPPLRRSHIGSKMVRAGQLRDRANELLDAADALLYESLQLPPLESLVEKPKGHVSTRVRASQLSWRFEASYHDPLARRAEEFLRGLPLEVTTLGDPRVTREIRPITRFRKRVYVREGGIPMLTGKQLFQIDPIEVKGLAKGAHTDDMPEIALTENMLIVTCGGTIGKVQIIPAYMKGWASTQDSIRVLAAETMNPGYLYAWLASAYGKTFTKRHAYGSVILKIDKAMLAAVPVPLPNGAAQHAIGDKVLQANQLRSEAWDLEREAIGEVEGVVGKSHKLRSGHSWN</sequence>
<comment type="similarity">
    <text evidence="1">Belongs to the type-I restriction system S methylase family.</text>
</comment>
<dbReference type="AlphaFoldDB" id="A0A450USP5"/>
<protein>
    <submittedName>
        <fullName evidence="6">Type I restriction enzyme, S subunit</fullName>
    </submittedName>
</protein>
<evidence type="ECO:0000256" key="3">
    <source>
        <dbReference type="ARBA" id="ARBA00023125"/>
    </source>
</evidence>
<organism evidence="6">
    <name type="scientific">Candidatus Kentrum eta</name>
    <dbReference type="NCBI Taxonomy" id="2126337"/>
    <lineage>
        <taxon>Bacteria</taxon>
        <taxon>Pseudomonadati</taxon>
        <taxon>Pseudomonadota</taxon>
        <taxon>Gammaproteobacteria</taxon>
        <taxon>Candidatus Kentrum</taxon>
    </lineage>
</organism>
<evidence type="ECO:0000256" key="2">
    <source>
        <dbReference type="ARBA" id="ARBA00022747"/>
    </source>
</evidence>
<evidence type="ECO:0000256" key="1">
    <source>
        <dbReference type="ARBA" id="ARBA00010923"/>
    </source>
</evidence>
<dbReference type="EMBL" id="CAADFG010000073">
    <property type="protein sequence ID" value="VFJ94564.1"/>
    <property type="molecule type" value="Genomic_DNA"/>
</dbReference>
<dbReference type="InterPro" id="IPR052021">
    <property type="entry name" value="Type-I_RS_S_subunit"/>
</dbReference>
<dbReference type="Pfam" id="PF01420">
    <property type="entry name" value="Methylase_S"/>
    <property type="match status" value="1"/>
</dbReference>
<dbReference type="InterPro" id="IPR000055">
    <property type="entry name" value="Restrct_endonuc_typeI_TRD"/>
</dbReference>
<dbReference type="Gene3D" id="3.90.220.20">
    <property type="entry name" value="DNA methylase specificity domains"/>
    <property type="match status" value="2"/>
</dbReference>
<proteinExistence type="inferred from homology"/>
<reference evidence="6" key="1">
    <citation type="submission" date="2019-02" db="EMBL/GenBank/DDBJ databases">
        <authorList>
            <person name="Gruber-Vodicka R. H."/>
            <person name="Seah K. B. B."/>
        </authorList>
    </citation>
    <scope>NUCLEOTIDE SEQUENCE</scope>
    <source>
        <strain evidence="7">BECK_SA2B12</strain>
        <strain evidence="5">BECK_SA2B15</strain>
        <strain evidence="6">BECK_SA2B20</strain>
    </source>
</reference>
<feature type="domain" description="Type I restriction modification DNA specificity" evidence="4">
    <location>
        <begin position="352"/>
        <end position="451"/>
    </location>
</feature>